<dbReference type="InterPro" id="IPR048381">
    <property type="entry name" value="GDH_C"/>
</dbReference>
<dbReference type="Proteomes" id="UP001185069">
    <property type="component" value="Unassembled WGS sequence"/>
</dbReference>
<dbReference type="Pfam" id="PF21078">
    <property type="entry name" value="GDH_HM3"/>
    <property type="match status" value="1"/>
</dbReference>
<evidence type="ECO:0000313" key="6">
    <source>
        <dbReference type="EMBL" id="MDR6268579.1"/>
    </source>
</evidence>
<dbReference type="Pfam" id="PF21076">
    <property type="entry name" value="GDH_ACT2"/>
    <property type="match status" value="1"/>
</dbReference>
<evidence type="ECO:0000259" key="3">
    <source>
        <dbReference type="Pfam" id="PF21075"/>
    </source>
</evidence>
<reference evidence="6 7" key="1">
    <citation type="submission" date="2023-07" db="EMBL/GenBank/DDBJ databases">
        <title>Sequencing the genomes of 1000 actinobacteria strains.</title>
        <authorList>
            <person name="Klenk H.-P."/>
        </authorList>
    </citation>
    <scope>NUCLEOTIDE SEQUENCE [LARGE SCALE GENOMIC DNA]</scope>
    <source>
        <strain evidence="6 7">DSM 14555</strain>
    </source>
</reference>
<dbReference type="InterPro" id="IPR046346">
    <property type="entry name" value="Aminoacid_DH-like_N_sf"/>
</dbReference>
<dbReference type="Pfam" id="PF21075">
    <property type="entry name" value="GDH_ACT1"/>
    <property type="match status" value="1"/>
</dbReference>
<dbReference type="InterPro" id="IPR049062">
    <property type="entry name" value="NAD_Glu_DH_ACT2"/>
</dbReference>
<dbReference type="SUPFAM" id="SSF51735">
    <property type="entry name" value="NAD(P)-binding Rossmann-fold domains"/>
    <property type="match status" value="1"/>
</dbReference>
<comment type="caution">
    <text evidence="6">The sequence shown here is derived from an EMBL/GenBank/DDBJ whole genome shotgun (WGS) entry which is preliminary data.</text>
</comment>
<dbReference type="SUPFAM" id="SSF53223">
    <property type="entry name" value="Aminoacid dehydrogenase-like, N-terminal domain"/>
    <property type="match status" value="1"/>
</dbReference>
<feature type="domain" description="NAD-glutamate dehydrogenase ACT3" evidence="5">
    <location>
        <begin position="578"/>
        <end position="649"/>
    </location>
</feature>
<feature type="domain" description="NAD-specific glutamate dehydrogenase C-terminal" evidence="2">
    <location>
        <begin position="1294"/>
        <end position="1635"/>
    </location>
</feature>
<protein>
    <submittedName>
        <fullName evidence="6">Glutamate dehydrogenase</fullName>
        <ecNumber evidence="6">1.4.1.2</ecNumber>
    </submittedName>
</protein>
<evidence type="ECO:0000259" key="2">
    <source>
        <dbReference type="Pfam" id="PF21074"/>
    </source>
</evidence>
<dbReference type="InterPro" id="IPR049056">
    <property type="entry name" value="NAD_Glu_DH_HM3"/>
</dbReference>
<accession>A0ABU1J846</accession>
<organism evidence="6 7">
    <name type="scientific">Arthrobacter russicus</name>
    <dbReference type="NCBI Taxonomy" id="172040"/>
    <lineage>
        <taxon>Bacteria</taxon>
        <taxon>Bacillati</taxon>
        <taxon>Actinomycetota</taxon>
        <taxon>Actinomycetes</taxon>
        <taxon>Micrococcales</taxon>
        <taxon>Micrococcaceae</taxon>
        <taxon>Arthrobacter</taxon>
    </lineage>
</organism>
<dbReference type="InterPro" id="IPR007780">
    <property type="entry name" value="NAD_Glu_DH_bac"/>
</dbReference>
<dbReference type="Pfam" id="PF05088">
    <property type="entry name" value="Bac_GDH_CD"/>
    <property type="match status" value="1"/>
</dbReference>
<dbReference type="InterPro" id="IPR028971">
    <property type="entry name" value="NAD-GDH_cat"/>
</dbReference>
<keyword evidence="6" id="KW-0560">Oxidoreductase</keyword>
<dbReference type="Pfam" id="PF21077">
    <property type="entry name" value="GDH_ACT3"/>
    <property type="match status" value="1"/>
</dbReference>
<feature type="domain" description="NAD-glutamate dehydrogenase ACT2" evidence="4">
    <location>
        <begin position="415"/>
        <end position="509"/>
    </location>
</feature>
<feature type="domain" description="NAD-glutamate dehydrogenase N-terminal ACT1" evidence="3">
    <location>
        <begin position="26"/>
        <end position="186"/>
    </location>
</feature>
<keyword evidence="7" id="KW-1185">Reference proteome</keyword>
<evidence type="ECO:0000313" key="7">
    <source>
        <dbReference type="Proteomes" id="UP001185069"/>
    </source>
</evidence>
<dbReference type="InterPro" id="IPR049064">
    <property type="entry name" value="NAD_Glu_DH_ACT3"/>
</dbReference>
<dbReference type="Pfam" id="PF21079">
    <property type="entry name" value="GDH_HM2"/>
    <property type="match status" value="1"/>
</dbReference>
<dbReference type="Pfam" id="PF21073">
    <property type="entry name" value="GDH_HM1"/>
    <property type="match status" value="1"/>
</dbReference>
<gene>
    <name evidence="6" type="ORF">JOE69_000817</name>
</gene>
<dbReference type="InterPro" id="IPR049058">
    <property type="entry name" value="NAD_Glu_DH_HM2"/>
</dbReference>
<dbReference type="EC" id="1.4.1.2" evidence="6"/>
<dbReference type="InterPro" id="IPR049059">
    <property type="entry name" value="NAD_Glu_DH_HM1"/>
</dbReference>
<evidence type="ECO:0000259" key="5">
    <source>
        <dbReference type="Pfam" id="PF21077"/>
    </source>
</evidence>
<evidence type="ECO:0000259" key="4">
    <source>
        <dbReference type="Pfam" id="PF21076"/>
    </source>
</evidence>
<dbReference type="InterPro" id="IPR036291">
    <property type="entry name" value="NAD(P)-bd_dom_sf"/>
</dbReference>
<dbReference type="EMBL" id="JAVDQF010000001">
    <property type="protein sequence ID" value="MDR6268579.1"/>
    <property type="molecule type" value="Genomic_DNA"/>
</dbReference>
<feature type="domain" description="NAD-glutamate dehydrogenase catalytic" evidence="1">
    <location>
        <begin position="754"/>
        <end position="1247"/>
    </location>
</feature>
<dbReference type="GO" id="GO:0004352">
    <property type="term" value="F:glutamate dehydrogenase (NAD+) activity"/>
    <property type="evidence" value="ECO:0007669"/>
    <property type="project" value="UniProtKB-EC"/>
</dbReference>
<dbReference type="PANTHER" id="PTHR43403:SF1">
    <property type="entry name" value="NAD-SPECIFIC GLUTAMATE DEHYDROGENASE"/>
    <property type="match status" value="1"/>
</dbReference>
<dbReference type="PIRSF" id="PIRSF036761">
    <property type="entry name" value="GDH_Mll4104"/>
    <property type="match status" value="1"/>
</dbReference>
<dbReference type="InterPro" id="IPR024727">
    <property type="entry name" value="NAD_Glu_DH_N_ACT1"/>
</dbReference>
<dbReference type="PANTHER" id="PTHR43403">
    <property type="entry name" value="NAD-SPECIFIC GLUTAMATE DEHYDROGENASE"/>
    <property type="match status" value="1"/>
</dbReference>
<evidence type="ECO:0000259" key="1">
    <source>
        <dbReference type="Pfam" id="PF05088"/>
    </source>
</evidence>
<dbReference type="Pfam" id="PF21074">
    <property type="entry name" value="GDH_C"/>
    <property type="match status" value="1"/>
</dbReference>
<name>A0ABU1J846_9MICC</name>
<sequence length="1640" mass="181902">MSNGSEETMVPNTGTTKLTEETIDSFIDDYYQQIADDDRAKYESSTLRNRALKHWELAQNRPPGTAKVAIVNEDDQTRHYKESIVYIVTDDMPFLVDSVTAEVVRQNAAITLVVHPMFVAARGNADDELISVAKVPAYLGVSSGDTAAMPDISHLIASGNQSSHLESWIAIEISQQDEAAAEALIEGLTRVLGDVRAAVEDWQPMRQKAVGCAAELAKVTGGDQVSDLREAEELLRWMDAGNFTFLGYREYDLVTEAGEDVLINREGSGLGLLRDAKVNKQVQHLTEAGRRKAREKRALVITKANSRSTVHRTGYLDYIGVKSFDAEGNVNGEKRFIGLFASVVYTGSVRKIPVVREKVNQVLRHFGFPPDSHSGKDLFAVLETYPRDELFQIEVADLIAIADGIMRLQERRRTRLFLRQDIYGRFMSALIFIPRDRYTTAVRKRIEAELTQTFGAVSIDFEARMSESALARLFFRIRLPKDAEAKAKALEVDAGELEARLVTAARSWSEGLTEVLSAVLPSGQAQPLAAQWAEAFPASYRVDFEIEDAIEDLRRFEDYDRDFQNAQRNAASAECGPGMKVYLPEGVGDELEEDARVKLYMARPKSLSQILPFFHNLGLEVLDERPFEIQTADGRDFFLYDLGLKYPQGIDPIGTGDLLKESFGAAITGASESDAFDRLVLREGMGWRQVVVLRSYAKYLRQMGNPNSYGFVADTLLGNPTVARALVELFETSFDPQIPDTDRTRKLDDVRARLAEGLDQVPTLDADRVLRRLVNLIEATLRTNYFQSKSYLSIKFNPTAIEGLPFPRPKFEIWVYSPRVEGVHLRFGKVARGGLRWSDRREDFRTEILGLVKAQTVKNAVIVPTGAKGGFYAKLLPDPAADRSAWMAEGIESYKTFIRGLLDVTDNLVVTEDGEQIVPPAAVVRHDDDDSYLVVAADKGTASFSDIANSISAEYGFWLGDAFASGGSVGYDHKVMGITARGAWESVKRHFSELDVDTQTEDFTVVGVGDMSGDVFGNGMLLSEHIKLVAAFDHRDIFLDPNPDPAVSYAERRRMFELPRSSWQDYDAALISRGGGVCPRQVKAIPISAEVREVLGLPADTVSMSPPELLRAILLAPVDLLYNGGIGTYVKASTETHAEVGDKANDSIRVDGKDLRVKVVGEGGNLGLTQRGRIEAALHGVILNTDAIDNSAGVDTSDHEVNIKIFVDRMVAAGALDPVERADFLAAMTDEIGHLVLEDNIDQNVLLLNDRMRVVEWSPSYERLMDWLETRAGLDRTIEALPSSEELGNRLDGGQGLTSPELSVLAAYAKIELAKALAESDLADDPWFRRTLRKYFPKQLAERFDAELDSHPLRRAIIATVVANDMINIGGITFAFRAIEETNASEAVLAKAFVALREIYQLDEMAAALAALPPSFPTEHWSNIHLDMRRLLDRAVRWLVNHSATSQPISDVVAKFGPIVEKLRSELSGLLDGVDRDRAQAWRDKASGWGVPADLANRWSEMFESFALLDIARIKDQIDEPVDAVARVYYAIFAEFGVDGLLERISALPRRDRWQALARAALRDDLYSTTADMTIAVMNATSADGGRELDPHARITAWAGQNAEQLARARSMFEEVNQLEQDDMASLSVALRLLRSIVRR</sequence>
<proteinExistence type="predicted"/>
<dbReference type="Gene3D" id="3.40.50.720">
    <property type="entry name" value="NAD(P)-binding Rossmann-like Domain"/>
    <property type="match status" value="1"/>
</dbReference>